<proteinExistence type="predicted"/>
<comment type="caution">
    <text evidence="4">The sequence shown here is derived from an EMBL/GenBank/DDBJ whole genome shotgun (WGS) entry which is preliminary data.</text>
</comment>
<evidence type="ECO:0000313" key="6">
    <source>
        <dbReference type="Proteomes" id="UP000490939"/>
    </source>
</evidence>
<evidence type="ECO:0000256" key="1">
    <source>
        <dbReference type="SAM" id="MobiDB-lite"/>
    </source>
</evidence>
<name>A0A8H3Z305_VENIN</name>
<feature type="compositionally biased region" description="Polar residues" evidence="1">
    <location>
        <begin position="1"/>
        <end position="17"/>
    </location>
</feature>
<dbReference type="EMBL" id="WNWR01000318">
    <property type="protein sequence ID" value="KAE9983394.1"/>
    <property type="molecule type" value="Genomic_DNA"/>
</dbReference>
<evidence type="ECO:0000313" key="5">
    <source>
        <dbReference type="Proteomes" id="UP000447873"/>
    </source>
</evidence>
<evidence type="ECO:0000313" key="2">
    <source>
        <dbReference type="EMBL" id="KAE9974460.1"/>
    </source>
</evidence>
<sequence>MGKRAASNSFEQQSSCKQGVLASKSCEQQSPTGRSPQMKRLMASSAAPVATNLNAATRHVAKMRKPRNTLEAEKKSTTYRILSGSELEDQIMGFMVKEQELEDMTRPQNNSTSIPSSTSRPLATALVAHSPIDILAQDIDVDMCVDSALATPRTDRSETEKEKFPLMNDTDTDMDALMDGMGSLDLIKVRKRRGAVSGPPGIPFSRQRC</sequence>
<organism evidence="4 6">
    <name type="scientific">Venturia inaequalis</name>
    <name type="common">Apple scab fungus</name>
    <dbReference type="NCBI Taxonomy" id="5025"/>
    <lineage>
        <taxon>Eukaryota</taxon>
        <taxon>Fungi</taxon>
        <taxon>Dikarya</taxon>
        <taxon>Ascomycota</taxon>
        <taxon>Pezizomycotina</taxon>
        <taxon>Dothideomycetes</taxon>
        <taxon>Pleosporomycetidae</taxon>
        <taxon>Venturiales</taxon>
        <taxon>Venturiaceae</taxon>
        <taxon>Venturia</taxon>
    </lineage>
</organism>
<keyword evidence="6" id="KW-1185">Reference proteome</keyword>
<dbReference type="Proteomes" id="UP000490939">
    <property type="component" value="Unassembled WGS sequence"/>
</dbReference>
<feature type="region of interest" description="Disordered" evidence="1">
    <location>
        <begin position="1"/>
        <end position="45"/>
    </location>
</feature>
<dbReference type="EMBL" id="WNWQ01000205">
    <property type="protein sequence ID" value="KAE9974460.1"/>
    <property type="molecule type" value="Genomic_DNA"/>
</dbReference>
<protein>
    <submittedName>
        <fullName evidence="4">Uncharacterized protein</fullName>
    </submittedName>
</protein>
<evidence type="ECO:0000313" key="4">
    <source>
        <dbReference type="EMBL" id="KAE9983394.1"/>
    </source>
</evidence>
<dbReference type="Proteomes" id="UP000433883">
    <property type="component" value="Unassembled WGS sequence"/>
</dbReference>
<feature type="compositionally biased region" description="Polar residues" evidence="1">
    <location>
        <begin position="25"/>
        <end position="35"/>
    </location>
</feature>
<dbReference type="AlphaFoldDB" id="A0A8H3Z305"/>
<dbReference type="EMBL" id="WNWS01000087">
    <property type="protein sequence ID" value="KAE9981589.1"/>
    <property type="molecule type" value="Genomic_DNA"/>
</dbReference>
<gene>
    <name evidence="2" type="ORF">BLS_003112</name>
    <name evidence="4" type="ORF">EG327_005477</name>
    <name evidence="3" type="ORF">EG328_011528</name>
</gene>
<accession>A0A8H3Z305</accession>
<evidence type="ECO:0000313" key="3">
    <source>
        <dbReference type="EMBL" id="KAE9981589.1"/>
    </source>
</evidence>
<reference evidence="4 6" key="1">
    <citation type="submission" date="2019-07" db="EMBL/GenBank/DDBJ databases">
        <title>Venturia inaequalis Genome Resource.</title>
        <authorList>
            <person name="Lichtner F.J."/>
        </authorList>
    </citation>
    <scope>NUCLEOTIDE SEQUENCE [LARGE SCALE GENOMIC DNA]</scope>
    <source>
        <strain evidence="3 5">120213</strain>
        <strain evidence="2">Bline_iso_100314</strain>
        <strain evidence="4 6">DMI_063113</strain>
    </source>
</reference>
<dbReference type="Proteomes" id="UP000447873">
    <property type="component" value="Unassembled WGS sequence"/>
</dbReference>